<reference evidence="1 2" key="2">
    <citation type="submission" date="2023-06" db="EMBL/GenBank/DDBJ databases">
        <authorList>
            <person name="Zeman M."/>
            <person name="Kubasova T."/>
            <person name="Jahodarova E."/>
            <person name="Nykrynova M."/>
            <person name="Rychlik I."/>
        </authorList>
    </citation>
    <scope>NUCLEOTIDE SEQUENCE [LARGE SCALE GENOMIC DNA]</scope>
    <source>
        <strain evidence="1 2">ET341</strain>
    </source>
</reference>
<sequence length="88" mass="10485">MCDMDNVLKDIYSSDIILNQDEEMMLEQIHIRYFDLMDQFHERIINGKLILSEEEVEELENCVNEFVYEYGFIQFKRGVHLAVAIIHG</sequence>
<dbReference type="Proteomes" id="UP001529275">
    <property type="component" value="Unassembled WGS sequence"/>
</dbReference>
<protein>
    <submittedName>
        <fullName evidence="1">Uncharacterized protein</fullName>
    </submittedName>
</protein>
<name>A0ABT7UKR1_9FIRM</name>
<keyword evidence="2" id="KW-1185">Reference proteome</keyword>
<proteinExistence type="predicted"/>
<comment type="caution">
    <text evidence="1">The sequence shown here is derived from an EMBL/GenBank/DDBJ whole genome shotgun (WGS) entry which is preliminary data.</text>
</comment>
<reference evidence="2" key="1">
    <citation type="submission" date="2023-06" db="EMBL/GenBank/DDBJ databases">
        <title>Identification and characterization of horizontal gene transfer across gut microbiota members of farm animals based on homology search.</title>
        <authorList>
            <person name="Zeman M."/>
            <person name="Kubasova T."/>
            <person name="Jahodarova E."/>
            <person name="Nykrynova M."/>
            <person name="Rychlik I."/>
        </authorList>
    </citation>
    <scope>NUCLEOTIDE SEQUENCE [LARGE SCALE GENOMIC DNA]</scope>
    <source>
        <strain evidence="2">ET341</strain>
    </source>
</reference>
<gene>
    <name evidence="1" type="ORF">QUV98_10365</name>
</gene>
<accession>A0ABT7UKR1</accession>
<dbReference type="RefSeq" id="WP_289528172.1">
    <property type="nucleotide sequence ID" value="NZ_JAUDCK010000050.1"/>
</dbReference>
<organism evidence="1 2">
    <name type="scientific">Massilimicrobiota timonensis</name>
    <dbReference type="NCBI Taxonomy" id="1776392"/>
    <lineage>
        <taxon>Bacteria</taxon>
        <taxon>Bacillati</taxon>
        <taxon>Bacillota</taxon>
        <taxon>Erysipelotrichia</taxon>
        <taxon>Erysipelotrichales</taxon>
        <taxon>Erysipelotrichaceae</taxon>
        <taxon>Massilimicrobiota</taxon>
    </lineage>
</organism>
<evidence type="ECO:0000313" key="1">
    <source>
        <dbReference type="EMBL" id="MDM8196720.1"/>
    </source>
</evidence>
<dbReference type="EMBL" id="JAUDCK010000050">
    <property type="protein sequence ID" value="MDM8196720.1"/>
    <property type="molecule type" value="Genomic_DNA"/>
</dbReference>
<evidence type="ECO:0000313" key="2">
    <source>
        <dbReference type="Proteomes" id="UP001529275"/>
    </source>
</evidence>